<evidence type="ECO:0000313" key="1">
    <source>
        <dbReference type="EMBL" id="OUC98909.1"/>
    </source>
</evidence>
<protein>
    <submittedName>
        <fullName evidence="1">Uncharacterized protein</fullName>
    </submittedName>
</protein>
<dbReference type="AlphaFoldDB" id="A0A243RV65"/>
<accession>A0A243RV65</accession>
<evidence type="ECO:0000313" key="2">
    <source>
        <dbReference type="Proteomes" id="UP000194761"/>
    </source>
</evidence>
<dbReference type="SUPFAM" id="SSF53335">
    <property type="entry name" value="S-adenosyl-L-methionine-dependent methyltransferases"/>
    <property type="match status" value="1"/>
</dbReference>
<dbReference type="Proteomes" id="UP000194761">
    <property type="component" value="Unassembled WGS sequence"/>
</dbReference>
<comment type="caution">
    <text evidence="1">The sequence shown here is derived from an EMBL/GenBank/DDBJ whole genome shotgun (WGS) entry which is preliminary data.</text>
</comment>
<organism evidence="1 2">
    <name type="scientific">Streptosporangium minutum</name>
    <dbReference type="NCBI Taxonomy" id="569862"/>
    <lineage>
        <taxon>Bacteria</taxon>
        <taxon>Bacillati</taxon>
        <taxon>Actinomycetota</taxon>
        <taxon>Actinomycetes</taxon>
        <taxon>Streptosporangiales</taxon>
        <taxon>Streptosporangiaceae</taxon>
        <taxon>Streptosporangium</taxon>
    </lineage>
</organism>
<proteinExistence type="predicted"/>
<dbReference type="InterPro" id="IPR029063">
    <property type="entry name" value="SAM-dependent_MTases_sf"/>
</dbReference>
<sequence>MSAPARQAVIDLQLVPGTSVLDYGCGRGGEIRALQGLDLDVSGWDPVYFPDGRLEPADIVLLTYVVNVIEDRAERQRTLKRAWELAKKVFES</sequence>
<gene>
    <name evidence="1" type="ORF">CA984_05190</name>
</gene>
<dbReference type="EMBL" id="NGFP01000014">
    <property type="protein sequence ID" value="OUC98909.1"/>
    <property type="molecule type" value="Genomic_DNA"/>
</dbReference>
<name>A0A243RV65_9ACTN</name>
<reference evidence="1 2" key="1">
    <citation type="submission" date="2017-05" db="EMBL/GenBank/DDBJ databases">
        <title>Biotechnological potential of actinobacteria isolated from South African environments.</title>
        <authorList>
            <person name="Le Roes-Hill M."/>
            <person name="Prins A."/>
            <person name="Durrell K.A."/>
        </authorList>
    </citation>
    <scope>NUCLEOTIDE SEQUENCE [LARGE SCALE GENOMIC DNA]</scope>
    <source>
        <strain evidence="1">M26</strain>
    </source>
</reference>
<keyword evidence="2" id="KW-1185">Reference proteome</keyword>